<keyword evidence="3" id="KW-0813">Transport</keyword>
<reference evidence="10" key="1">
    <citation type="submission" date="2020-10" db="EMBL/GenBank/DDBJ databases">
        <authorList>
            <person name="Gilroy R."/>
        </authorList>
    </citation>
    <scope>NUCLEOTIDE SEQUENCE</scope>
    <source>
        <strain evidence="10">C6-149</strain>
    </source>
</reference>
<comment type="caution">
    <text evidence="10">The sequence shown here is derived from an EMBL/GenBank/DDBJ whole genome shotgun (WGS) entry which is preliminary data.</text>
</comment>
<evidence type="ECO:0000256" key="3">
    <source>
        <dbReference type="ARBA" id="ARBA00022448"/>
    </source>
</evidence>
<keyword evidence="6" id="KW-0534">Nitrate assimilation</keyword>
<feature type="transmembrane region" description="Helical" evidence="8">
    <location>
        <begin position="331"/>
        <end position="355"/>
    </location>
</feature>
<keyword evidence="7 8" id="KW-0472">Membrane</keyword>
<dbReference type="Gene3D" id="1.20.1250.20">
    <property type="entry name" value="MFS general substrate transporter like domains"/>
    <property type="match status" value="2"/>
</dbReference>
<dbReference type="EMBL" id="JADIMP010000103">
    <property type="protein sequence ID" value="MBO8442091.1"/>
    <property type="molecule type" value="Genomic_DNA"/>
</dbReference>
<evidence type="ECO:0000259" key="9">
    <source>
        <dbReference type="PROSITE" id="PS50850"/>
    </source>
</evidence>
<dbReference type="PROSITE" id="PS50850">
    <property type="entry name" value="MFS"/>
    <property type="match status" value="1"/>
</dbReference>
<evidence type="ECO:0000256" key="4">
    <source>
        <dbReference type="ARBA" id="ARBA00022692"/>
    </source>
</evidence>
<evidence type="ECO:0000256" key="6">
    <source>
        <dbReference type="ARBA" id="ARBA00023063"/>
    </source>
</evidence>
<dbReference type="PROSITE" id="PS51257">
    <property type="entry name" value="PROKAR_LIPOPROTEIN"/>
    <property type="match status" value="1"/>
</dbReference>
<dbReference type="InterPro" id="IPR020846">
    <property type="entry name" value="MFS_dom"/>
</dbReference>
<keyword evidence="5 8" id="KW-1133">Transmembrane helix</keyword>
<dbReference type="GO" id="GO:0015112">
    <property type="term" value="F:nitrate transmembrane transporter activity"/>
    <property type="evidence" value="ECO:0007669"/>
    <property type="project" value="InterPro"/>
</dbReference>
<dbReference type="CDD" id="cd17341">
    <property type="entry name" value="MFS_NRT2_like"/>
    <property type="match status" value="1"/>
</dbReference>
<evidence type="ECO:0000256" key="2">
    <source>
        <dbReference type="ARBA" id="ARBA00008432"/>
    </source>
</evidence>
<feature type="transmembrane region" description="Helical" evidence="8">
    <location>
        <begin position="137"/>
        <end position="156"/>
    </location>
</feature>
<evidence type="ECO:0000256" key="1">
    <source>
        <dbReference type="ARBA" id="ARBA00004651"/>
    </source>
</evidence>
<dbReference type="SUPFAM" id="SSF103473">
    <property type="entry name" value="MFS general substrate transporter"/>
    <property type="match status" value="1"/>
</dbReference>
<comment type="subcellular location">
    <subcellularLocation>
        <location evidence="1">Cell membrane</location>
        <topology evidence="1">Multi-pass membrane protein</topology>
    </subcellularLocation>
</comment>
<evidence type="ECO:0000256" key="8">
    <source>
        <dbReference type="SAM" id="Phobius"/>
    </source>
</evidence>
<feature type="transmembrane region" description="Helical" evidence="8">
    <location>
        <begin position="298"/>
        <end position="319"/>
    </location>
</feature>
<feature type="transmembrane region" description="Helical" evidence="8">
    <location>
        <begin position="210"/>
        <end position="233"/>
    </location>
</feature>
<evidence type="ECO:0000313" key="10">
    <source>
        <dbReference type="EMBL" id="MBO8442091.1"/>
    </source>
</evidence>
<feature type="domain" description="Major facilitator superfamily (MFS) profile" evidence="9">
    <location>
        <begin position="11"/>
        <end position="388"/>
    </location>
</feature>
<feature type="transmembrane region" description="Helical" evidence="8">
    <location>
        <begin position="275"/>
        <end position="292"/>
    </location>
</feature>
<dbReference type="InterPro" id="IPR036259">
    <property type="entry name" value="MFS_trans_sf"/>
</dbReference>
<feature type="transmembrane region" description="Helical" evidence="8">
    <location>
        <begin position="245"/>
        <end position="263"/>
    </location>
</feature>
<evidence type="ECO:0000256" key="7">
    <source>
        <dbReference type="ARBA" id="ARBA00023136"/>
    </source>
</evidence>
<dbReference type="Pfam" id="PF07690">
    <property type="entry name" value="MFS_1"/>
    <property type="match status" value="1"/>
</dbReference>
<proteinExistence type="inferred from homology"/>
<evidence type="ECO:0000313" key="11">
    <source>
        <dbReference type="Proteomes" id="UP000823614"/>
    </source>
</evidence>
<name>A0A9D9E8W4_9LACO</name>
<accession>A0A9D9E8W4</accession>
<reference evidence="10" key="2">
    <citation type="journal article" date="2021" name="PeerJ">
        <title>Extensive microbial diversity within the chicken gut microbiome revealed by metagenomics and culture.</title>
        <authorList>
            <person name="Gilroy R."/>
            <person name="Ravi A."/>
            <person name="Getino M."/>
            <person name="Pursley I."/>
            <person name="Horton D.L."/>
            <person name="Alikhan N.F."/>
            <person name="Baker D."/>
            <person name="Gharbi K."/>
            <person name="Hall N."/>
            <person name="Watson M."/>
            <person name="Adriaenssens E.M."/>
            <person name="Foster-Nyarko E."/>
            <person name="Jarju S."/>
            <person name="Secka A."/>
            <person name="Antonio M."/>
            <person name="Oren A."/>
            <person name="Chaudhuri R.R."/>
            <person name="La Ragione R."/>
            <person name="Hildebrand F."/>
            <person name="Pallen M.J."/>
        </authorList>
    </citation>
    <scope>NUCLEOTIDE SEQUENCE</scope>
    <source>
        <strain evidence="10">C6-149</strain>
    </source>
</reference>
<sequence>MENTKTNNSRAGIMAVIMGTLSMVGCFMVWSCLSPLAAHIAHAFNLTISERTLLLATPVLLGSILRIPVGILSDRFGGKKVYIILMLLLLIPVYMVPRVHSYGVLLFLAFLIGISGTSFAVGIAYSTVWFPPERQGLILGLTGLGNLGSAVAALTLPRIMKHYSFTTVFDVLDIILVVLIVLFFFCKEMPIDKNKTLKQALSVTKDPNTWYLSVFYFLTFGLFVTLTTIVPTILGGLFKMDAVTAGLWAATVSALCTLIRPFGGQAADKVRPVKLLKWTFIGIAIFIVGICFSEHSEVAMLTCLIITGLIAGAGNGIVFKMVPYVSKGNTGSVTGFVGAAGGLGGYFPPIILGFVKQHTGSYALGFALIALLAIVCLLLLWHKYIKGNTKLVND</sequence>
<dbReference type="PANTHER" id="PTHR23515">
    <property type="entry name" value="HIGH-AFFINITY NITRATE TRANSPORTER 2.3"/>
    <property type="match status" value="1"/>
</dbReference>
<feature type="transmembrane region" description="Helical" evidence="8">
    <location>
        <begin position="361"/>
        <end position="381"/>
    </location>
</feature>
<dbReference type="GO" id="GO:0005886">
    <property type="term" value="C:plasma membrane"/>
    <property type="evidence" value="ECO:0007669"/>
    <property type="project" value="UniProtKB-SubCell"/>
</dbReference>
<comment type="similarity">
    <text evidence="2">Belongs to the major facilitator superfamily. Nitrate/nitrite porter (TC 2.A.1.8) family.</text>
</comment>
<dbReference type="GO" id="GO:0042128">
    <property type="term" value="P:nitrate assimilation"/>
    <property type="evidence" value="ECO:0007669"/>
    <property type="project" value="UniProtKB-KW"/>
</dbReference>
<gene>
    <name evidence="10" type="ORF">IAA89_06680</name>
</gene>
<feature type="transmembrane region" description="Helical" evidence="8">
    <location>
        <begin position="12"/>
        <end position="31"/>
    </location>
</feature>
<dbReference type="InterPro" id="IPR044772">
    <property type="entry name" value="NO3_transporter"/>
</dbReference>
<dbReference type="Proteomes" id="UP000823614">
    <property type="component" value="Unassembled WGS sequence"/>
</dbReference>
<keyword evidence="4 8" id="KW-0812">Transmembrane</keyword>
<feature type="transmembrane region" description="Helical" evidence="8">
    <location>
        <begin position="81"/>
        <end position="97"/>
    </location>
</feature>
<feature type="transmembrane region" description="Helical" evidence="8">
    <location>
        <begin position="162"/>
        <end position="185"/>
    </location>
</feature>
<protein>
    <submittedName>
        <fullName evidence="10">NarK/NasA family nitrate transporter</fullName>
    </submittedName>
</protein>
<evidence type="ECO:0000256" key="5">
    <source>
        <dbReference type="ARBA" id="ARBA00022989"/>
    </source>
</evidence>
<dbReference type="InterPro" id="IPR011701">
    <property type="entry name" value="MFS"/>
</dbReference>
<organism evidence="10 11">
    <name type="scientific">Candidatus Gallilactobacillus intestinavium</name>
    <dbReference type="NCBI Taxonomy" id="2840838"/>
    <lineage>
        <taxon>Bacteria</taxon>
        <taxon>Bacillati</taxon>
        <taxon>Bacillota</taxon>
        <taxon>Bacilli</taxon>
        <taxon>Lactobacillales</taxon>
        <taxon>Lactobacillaceae</taxon>
        <taxon>Lactobacillaceae incertae sedis</taxon>
        <taxon>Candidatus Gallilactobacillus</taxon>
    </lineage>
</organism>
<feature type="transmembrane region" description="Helical" evidence="8">
    <location>
        <begin position="51"/>
        <end position="69"/>
    </location>
</feature>
<feature type="transmembrane region" description="Helical" evidence="8">
    <location>
        <begin position="103"/>
        <end position="125"/>
    </location>
</feature>
<dbReference type="AlphaFoldDB" id="A0A9D9E8W4"/>